<dbReference type="PANTHER" id="PTHR23259">
    <property type="entry name" value="RIDDLE"/>
    <property type="match status" value="1"/>
</dbReference>
<dbReference type="Gene3D" id="2.10.25.10">
    <property type="entry name" value="Laminin"/>
    <property type="match status" value="3"/>
</dbReference>
<dbReference type="AlphaFoldDB" id="A0A835G7L1"/>
<evidence type="ECO:0000256" key="1">
    <source>
        <dbReference type="ARBA" id="ARBA00022690"/>
    </source>
</evidence>
<keyword evidence="1" id="KW-0646">Protease inhibitor</keyword>
<dbReference type="Proteomes" id="UP000648187">
    <property type="component" value="Unassembled WGS sequence"/>
</dbReference>
<feature type="domain" description="TIL" evidence="3">
    <location>
        <begin position="19"/>
        <end position="77"/>
    </location>
</feature>
<reference evidence="4" key="1">
    <citation type="submission" date="2020-08" db="EMBL/GenBank/DDBJ databases">
        <title>Spodoptera exigua strain:BAW_Kor-Di-RS1 Genome sequencing and assembly.</title>
        <authorList>
            <person name="Kim J."/>
            <person name="Nam H.Y."/>
            <person name="Kwon M."/>
            <person name="Choi J.H."/>
            <person name="Cho S.R."/>
            <person name="Kim G.-H."/>
        </authorList>
    </citation>
    <scope>NUCLEOTIDE SEQUENCE</scope>
    <source>
        <strain evidence="4">BAW_Kor-Di-RS1</strain>
        <tissue evidence="4">Whole-body</tissue>
    </source>
</reference>
<dbReference type="InterPro" id="IPR002919">
    <property type="entry name" value="TIL_dom"/>
</dbReference>
<sequence length="232" mass="25610">MGSTSNSYEDRASSNELKCGEHEEILCLHSCPPVKTCHNLYVEVSCLTPTEPCENVCVCKDGRVRNAKNVCVPIDQCEPKCAGPNEVFTTCKKSCPPDICFSLVAKFSCDANELCQNGCVCKPGFLRKSLDSPCIPICQCPEMKYSPDSRHENVVNENGKNEVYSDCKQTCPPEICFSIVAFYDCYDKQDCEKGCACKPGYLRTEMNTCCVPLCQCPELVNAPECIATKTLN</sequence>
<dbReference type="PANTHER" id="PTHR23259:SF70">
    <property type="entry name" value="ACCESSORY GLAND PROTEIN ACP62F-RELATED"/>
    <property type="match status" value="1"/>
</dbReference>
<evidence type="ECO:0000313" key="4">
    <source>
        <dbReference type="EMBL" id="KAF9407680.1"/>
    </source>
</evidence>
<accession>A0A835G7L1</accession>
<dbReference type="GO" id="GO:0030414">
    <property type="term" value="F:peptidase inhibitor activity"/>
    <property type="evidence" value="ECO:0007669"/>
    <property type="project" value="UniProtKB-KW"/>
</dbReference>
<dbReference type="InterPro" id="IPR036084">
    <property type="entry name" value="Ser_inhib-like_sf"/>
</dbReference>
<organism evidence="4 5">
    <name type="scientific">Spodoptera exigua</name>
    <name type="common">Beet armyworm</name>
    <name type="synonym">Noctua fulgens</name>
    <dbReference type="NCBI Taxonomy" id="7107"/>
    <lineage>
        <taxon>Eukaryota</taxon>
        <taxon>Metazoa</taxon>
        <taxon>Ecdysozoa</taxon>
        <taxon>Arthropoda</taxon>
        <taxon>Hexapoda</taxon>
        <taxon>Insecta</taxon>
        <taxon>Pterygota</taxon>
        <taxon>Neoptera</taxon>
        <taxon>Endopterygota</taxon>
        <taxon>Lepidoptera</taxon>
        <taxon>Glossata</taxon>
        <taxon>Ditrysia</taxon>
        <taxon>Noctuoidea</taxon>
        <taxon>Noctuidae</taxon>
        <taxon>Amphipyrinae</taxon>
        <taxon>Spodoptera</taxon>
    </lineage>
</organism>
<comment type="caution">
    <text evidence="4">The sequence shown here is derived from an EMBL/GenBank/DDBJ whole genome shotgun (WGS) entry which is preliminary data.</text>
</comment>
<name>A0A835G7L1_SPOEX</name>
<feature type="domain" description="TIL" evidence="3">
    <location>
        <begin position="83"/>
        <end position="140"/>
    </location>
</feature>
<keyword evidence="5" id="KW-1185">Reference proteome</keyword>
<dbReference type="CDD" id="cd19941">
    <property type="entry name" value="TIL"/>
    <property type="match status" value="2"/>
</dbReference>
<evidence type="ECO:0000259" key="3">
    <source>
        <dbReference type="Pfam" id="PF01826"/>
    </source>
</evidence>
<keyword evidence="2" id="KW-1015">Disulfide bond</keyword>
<protein>
    <recommendedName>
        <fullName evidence="3">TIL domain-containing protein</fullName>
    </recommendedName>
</protein>
<evidence type="ECO:0000313" key="5">
    <source>
        <dbReference type="Proteomes" id="UP000648187"/>
    </source>
</evidence>
<feature type="domain" description="TIL" evidence="3">
    <location>
        <begin position="160"/>
        <end position="216"/>
    </location>
</feature>
<dbReference type="EMBL" id="JACKWZ010000446">
    <property type="protein sequence ID" value="KAF9407680.1"/>
    <property type="molecule type" value="Genomic_DNA"/>
</dbReference>
<proteinExistence type="predicted"/>
<dbReference type="InterPro" id="IPR051368">
    <property type="entry name" value="SerProtInhib-TIL_Domain"/>
</dbReference>
<dbReference type="SUPFAM" id="SSF57567">
    <property type="entry name" value="Serine protease inhibitors"/>
    <property type="match status" value="3"/>
</dbReference>
<evidence type="ECO:0000256" key="2">
    <source>
        <dbReference type="ARBA" id="ARBA00023157"/>
    </source>
</evidence>
<gene>
    <name evidence="4" type="ORF">HW555_012383</name>
</gene>
<dbReference type="Pfam" id="PF01826">
    <property type="entry name" value="TIL"/>
    <property type="match status" value="3"/>
</dbReference>